<keyword evidence="2" id="KW-1185">Reference proteome</keyword>
<reference evidence="1 2" key="1">
    <citation type="submission" date="2016-11" db="EMBL/GenBank/DDBJ databases">
        <title>Comparative genomics of Acidibacillus ferroxidans species.</title>
        <authorList>
            <person name="Oliveira G."/>
            <person name="Nunes G."/>
            <person name="Oliveira R."/>
            <person name="Araujo F."/>
            <person name="Salim A."/>
            <person name="Scholte L."/>
            <person name="Morais D."/>
            <person name="Nancucheo I."/>
            <person name="Johnson D.B."/>
            <person name="Grail B."/>
            <person name="Bittencourt J."/>
            <person name="Valadares R."/>
        </authorList>
    </citation>
    <scope>NUCLEOTIDE SEQUENCE [LARGE SCALE GENOMIC DNA]</scope>
    <source>
        <strain evidence="1 2">Y002</strain>
    </source>
</reference>
<name>A0A2U3D9V2_SULT2</name>
<gene>
    <name evidence="1" type="ORF">BM613_05045</name>
</gene>
<protein>
    <submittedName>
        <fullName evidence="1">Uncharacterized protein</fullName>
    </submittedName>
</protein>
<evidence type="ECO:0000313" key="2">
    <source>
        <dbReference type="Proteomes" id="UP000245380"/>
    </source>
</evidence>
<dbReference type="AlphaFoldDB" id="A0A2U3D9V2"/>
<proteinExistence type="predicted"/>
<organism evidence="1 2">
    <name type="scientific">Sulfoacidibacillus thermotolerans</name>
    <name type="common">Acidibacillus sulfuroxidans</name>
    <dbReference type="NCBI Taxonomy" id="1765684"/>
    <lineage>
        <taxon>Bacteria</taxon>
        <taxon>Bacillati</taxon>
        <taxon>Bacillota</taxon>
        <taxon>Bacilli</taxon>
        <taxon>Bacillales</taxon>
        <taxon>Alicyclobacillaceae</taxon>
        <taxon>Sulfoacidibacillus</taxon>
    </lineage>
</organism>
<evidence type="ECO:0000313" key="1">
    <source>
        <dbReference type="EMBL" id="PWI58043.1"/>
    </source>
</evidence>
<sequence length="60" mass="7066">MIDSNQDDQSPLEDPRARKLIKGLREEKYIVYSLDETKLDRIPLVHYEDNEFLGGNENED</sequence>
<accession>A0A2U3D9V2</accession>
<dbReference type="Proteomes" id="UP000245380">
    <property type="component" value="Unassembled WGS sequence"/>
</dbReference>
<dbReference type="EMBL" id="MPDK01000006">
    <property type="protein sequence ID" value="PWI58043.1"/>
    <property type="molecule type" value="Genomic_DNA"/>
</dbReference>
<comment type="caution">
    <text evidence="1">The sequence shown here is derived from an EMBL/GenBank/DDBJ whole genome shotgun (WGS) entry which is preliminary data.</text>
</comment>